<organism evidence="2 3">
    <name type="scientific">Mucuna pruriens</name>
    <name type="common">Velvet bean</name>
    <name type="synonym">Dolichos pruriens</name>
    <dbReference type="NCBI Taxonomy" id="157652"/>
    <lineage>
        <taxon>Eukaryota</taxon>
        <taxon>Viridiplantae</taxon>
        <taxon>Streptophyta</taxon>
        <taxon>Embryophyta</taxon>
        <taxon>Tracheophyta</taxon>
        <taxon>Spermatophyta</taxon>
        <taxon>Magnoliopsida</taxon>
        <taxon>eudicotyledons</taxon>
        <taxon>Gunneridae</taxon>
        <taxon>Pentapetalae</taxon>
        <taxon>rosids</taxon>
        <taxon>fabids</taxon>
        <taxon>Fabales</taxon>
        <taxon>Fabaceae</taxon>
        <taxon>Papilionoideae</taxon>
        <taxon>50 kb inversion clade</taxon>
        <taxon>NPAAA clade</taxon>
        <taxon>indigoferoid/millettioid clade</taxon>
        <taxon>Phaseoleae</taxon>
        <taxon>Mucuna</taxon>
    </lineage>
</organism>
<evidence type="ECO:0000313" key="2">
    <source>
        <dbReference type="EMBL" id="RDX71065.1"/>
    </source>
</evidence>
<keyword evidence="1" id="KW-0472">Membrane</keyword>
<keyword evidence="1" id="KW-0812">Transmembrane</keyword>
<dbReference type="AlphaFoldDB" id="A0A371EYB9"/>
<keyword evidence="1" id="KW-1133">Transmembrane helix</keyword>
<accession>A0A371EYB9</accession>
<dbReference type="EMBL" id="QJKJ01011477">
    <property type="protein sequence ID" value="RDX71065.1"/>
    <property type="molecule type" value="Genomic_DNA"/>
</dbReference>
<evidence type="ECO:0000256" key="1">
    <source>
        <dbReference type="SAM" id="Phobius"/>
    </source>
</evidence>
<evidence type="ECO:0008006" key="4">
    <source>
        <dbReference type="Google" id="ProtNLM"/>
    </source>
</evidence>
<feature type="non-terminal residue" evidence="2">
    <location>
        <position position="1"/>
    </location>
</feature>
<gene>
    <name evidence="2" type="ORF">CR513_49626</name>
</gene>
<dbReference type="OrthoDB" id="1739418at2759"/>
<reference evidence="2" key="1">
    <citation type="submission" date="2018-05" db="EMBL/GenBank/DDBJ databases">
        <title>Draft genome of Mucuna pruriens seed.</title>
        <authorList>
            <person name="Nnadi N.E."/>
            <person name="Vos R."/>
            <person name="Hasami M.H."/>
            <person name="Devisetty U.K."/>
            <person name="Aguiy J.C."/>
        </authorList>
    </citation>
    <scope>NUCLEOTIDE SEQUENCE [LARGE SCALE GENOMIC DNA]</scope>
    <source>
        <strain evidence="2">JCA_2017</strain>
    </source>
</reference>
<feature type="transmembrane region" description="Helical" evidence="1">
    <location>
        <begin position="12"/>
        <end position="29"/>
    </location>
</feature>
<sequence>MDMVMSMLSNSPLLVSLLMYALKIVMYLLNRIHSKLVTNTLFELWTGKELDIRHLHVWGCEISQLAGPSQATYFATYTIIETRSARCHERRVKIHGTKWCLRSCRIAETKHDSYGSLDDYKARLVAKGFTYKDIDMKTVFLNGDVEENVSGSKVIFLILYVDDILLATNDLGIFHETKKFLSSNFEIKDMGEASYVIRIEIF</sequence>
<dbReference type="Proteomes" id="UP000257109">
    <property type="component" value="Unassembled WGS sequence"/>
</dbReference>
<name>A0A371EYB9_MUCPR</name>
<proteinExistence type="predicted"/>
<evidence type="ECO:0000313" key="3">
    <source>
        <dbReference type="Proteomes" id="UP000257109"/>
    </source>
</evidence>
<protein>
    <recommendedName>
        <fullName evidence="4">Reverse transcriptase Ty1/copia-type domain-containing protein</fullName>
    </recommendedName>
</protein>
<comment type="caution">
    <text evidence="2">The sequence shown here is derived from an EMBL/GenBank/DDBJ whole genome shotgun (WGS) entry which is preliminary data.</text>
</comment>
<keyword evidence="3" id="KW-1185">Reference proteome</keyword>